<protein>
    <submittedName>
        <fullName evidence="2">Uncharacterized protein</fullName>
    </submittedName>
</protein>
<organism evidence="2 3">
    <name type="scientific">Sphaerimonospora thailandensis</name>
    <dbReference type="NCBI Taxonomy" id="795644"/>
    <lineage>
        <taxon>Bacteria</taxon>
        <taxon>Bacillati</taxon>
        <taxon>Actinomycetota</taxon>
        <taxon>Actinomycetes</taxon>
        <taxon>Streptosporangiales</taxon>
        <taxon>Streptosporangiaceae</taxon>
        <taxon>Sphaerimonospora</taxon>
    </lineage>
</organism>
<accession>A0A8J3VXR3</accession>
<name>A0A8J3VXR3_9ACTN</name>
<evidence type="ECO:0000256" key="1">
    <source>
        <dbReference type="SAM" id="MobiDB-lite"/>
    </source>
</evidence>
<proteinExistence type="predicted"/>
<evidence type="ECO:0000313" key="2">
    <source>
        <dbReference type="EMBL" id="GIH69199.1"/>
    </source>
</evidence>
<sequence>MPGNVTVGRSAAVSAETFGSPGSEAGSGGQSRSADTTPPCQEGWKVWHSDAGRLWATRTRPFRPDEERAGAYRTVDADTDEQLAALITEQERRAESVQ</sequence>
<keyword evidence="3" id="KW-1185">Reference proteome</keyword>
<dbReference type="AlphaFoldDB" id="A0A8J3VXR3"/>
<gene>
    <name evidence="2" type="ORF">Mth01_14520</name>
</gene>
<comment type="caution">
    <text evidence="2">The sequence shown here is derived from an EMBL/GenBank/DDBJ whole genome shotgun (WGS) entry which is preliminary data.</text>
</comment>
<feature type="compositionally biased region" description="Polar residues" evidence="1">
    <location>
        <begin position="30"/>
        <end position="39"/>
    </location>
</feature>
<evidence type="ECO:0000313" key="3">
    <source>
        <dbReference type="Proteomes" id="UP000610966"/>
    </source>
</evidence>
<reference evidence="2" key="1">
    <citation type="submission" date="2021-01" db="EMBL/GenBank/DDBJ databases">
        <title>Whole genome shotgun sequence of Sphaerimonospora thailandensis NBRC 107569.</title>
        <authorList>
            <person name="Komaki H."/>
            <person name="Tamura T."/>
        </authorList>
    </citation>
    <scope>NUCLEOTIDE SEQUENCE</scope>
    <source>
        <strain evidence="2">NBRC 107569</strain>
    </source>
</reference>
<dbReference type="EMBL" id="BOOG01000013">
    <property type="protein sequence ID" value="GIH69199.1"/>
    <property type="molecule type" value="Genomic_DNA"/>
</dbReference>
<feature type="region of interest" description="Disordered" evidence="1">
    <location>
        <begin position="1"/>
        <end position="45"/>
    </location>
</feature>
<dbReference type="Proteomes" id="UP000610966">
    <property type="component" value="Unassembled WGS sequence"/>
</dbReference>